<dbReference type="EMBL" id="BOMS01000026">
    <property type="protein sequence ID" value="GIE66028.1"/>
    <property type="molecule type" value="Genomic_DNA"/>
</dbReference>
<evidence type="ECO:0000256" key="2">
    <source>
        <dbReference type="ARBA" id="ARBA00023125"/>
    </source>
</evidence>
<keyword evidence="2" id="KW-0238">DNA-binding</keyword>
<dbReference type="Pfam" id="PF00392">
    <property type="entry name" value="GntR"/>
    <property type="match status" value="1"/>
</dbReference>
<evidence type="ECO:0000313" key="6">
    <source>
        <dbReference type="Proteomes" id="UP000624709"/>
    </source>
</evidence>
<evidence type="ECO:0000313" key="5">
    <source>
        <dbReference type="EMBL" id="GIE66028.1"/>
    </source>
</evidence>
<dbReference type="InterPro" id="IPR036390">
    <property type="entry name" value="WH_DNA-bd_sf"/>
</dbReference>
<dbReference type="Proteomes" id="UP000624709">
    <property type="component" value="Unassembled WGS sequence"/>
</dbReference>
<keyword evidence="1" id="KW-0805">Transcription regulation</keyword>
<keyword evidence="3" id="KW-0804">Transcription</keyword>
<evidence type="ECO:0000259" key="4">
    <source>
        <dbReference type="PROSITE" id="PS50949"/>
    </source>
</evidence>
<reference evidence="5 6" key="1">
    <citation type="submission" date="2021-01" db="EMBL/GenBank/DDBJ databases">
        <title>Whole genome shotgun sequence of Actinoplanes palleronii NBRC 14916.</title>
        <authorList>
            <person name="Komaki H."/>
            <person name="Tamura T."/>
        </authorList>
    </citation>
    <scope>NUCLEOTIDE SEQUENCE [LARGE SCALE GENOMIC DNA]</scope>
    <source>
        <strain evidence="5 6">NBRC 14916</strain>
    </source>
</reference>
<dbReference type="SMART" id="SM00345">
    <property type="entry name" value="HTH_GNTR"/>
    <property type="match status" value="1"/>
</dbReference>
<dbReference type="PANTHER" id="PTHR38445">
    <property type="entry name" value="HTH-TYPE TRANSCRIPTIONAL REPRESSOR YTRA"/>
    <property type="match status" value="1"/>
</dbReference>
<dbReference type="InterPro" id="IPR036388">
    <property type="entry name" value="WH-like_DNA-bd_sf"/>
</dbReference>
<evidence type="ECO:0000256" key="3">
    <source>
        <dbReference type="ARBA" id="ARBA00023163"/>
    </source>
</evidence>
<dbReference type="PROSITE" id="PS50949">
    <property type="entry name" value="HTH_GNTR"/>
    <property type="match status" value="1"/>
</dbReference>
<dbReference type="InterPro" id="IPR000524">
    <property type="entry name" value="Tscrpt_reg_HTH_GntR"/>
</dbReference>
<keyword evidence="6" id="KW-1185">Reference proteome</keyword>
<name>A0ABQ4B5U4_9ACTN</name>
<feature type="domain" description="HTH gntR-type" evidence="4">
    <location>
        <begin position="7"/>
        <end position="75"/>
    </location>
</feature>
<evidence type="ECO:0000256" key="1">
    <source>
        <dbReference type="ARBA" id="ARBA00023015"/>
    </source>
</evidence>
<dbReference type="Gene3D" id="1.10.10.10">
    <property type="entry name" value="Winged helix-like DNA-binding domain superfamily/Winged helix DNA-binding domain"/>
    <property type="match status" value="1"/>
</dbReference>
<comment type="caution">
    <text evidence="5">The sequence shown here is derived from an EMBL/GenBank/DDBJ whole genome shotgun (WGS) entry which is preliminary data.</text>
</comment>
<dbReference type="PANTHER" id="PTHR38445:SF9">
    <property type="entry name" value="HTH-TYPE TRANSCRIPTIONAL REPRESSOR YTRA"/>
    <property type="match status" value="1"/>
</dbReference>
<accession>A0ABQ4B5U4</accession>
<gene>
    <name evidence="5" type="ORF">Apa02nite_021360</name>
</gene>
<dbReference type="CDD" id="cd07377">
    <property type="entry name" value="WHTH_GntR"/>
    <property type="match status" value="1"/>
</dbReference>
<protein>
    <submittedName>
        <fullName evidence="5">GntR family transcriptional regulator</fullName>
    </submittedName>
</protein>
<sequence>MDTTSPVPPYEQIRAQLAHLITQGALPARERLPPVRQLAADLGLAVGTVARAYRELELAGLVTSRRGGGTRVADMVRPAPAQHPVEQLATAYVTAARRLGASDDQVLTAVHKMLQAG</sequence>
<dbReference type="SUPFAM" id="SSF46785">
    <property type="entry name" value="Winged helix' DNA-binding domain"/>
    <property type="match status" value="1"/>
</dbReference>
<proteinExistence type="predicted"/>
<organism evidence="5 6">
    <name type="scientific">Actinoplanes palleronii</name>
    <dbReference type="NCBI Taxonomy" id="113570"/>
    <lineage>
        <taxon>Bacteria</taxon>
        <taxon>Bacillati</taxon>
        <taxon>Actinomycetota</taxon>
        <taxon>Actinomycetes</taxon>
        <taxon>Micromonosporales</taxon>
        <taxon>Micromonosporaceae</taxon>
        <taxon>Actinoplanes</taxon>
    </lineage>
</organism>